<dbReference type="InterPro" id="IPR001734">
    <property type="entry name" value="Na/solute_symporter"/>
</dbReference>
<feature type="transmembrane region" description="Helical" evidence="11">
    <location>
        <begin position="12"/>
        <end position="36"/>
    </location>
</feature>
<keyword evidence="6 11" id="KW-1133">Transmembrane helix</keyword>
<evidence type="ECO:0000313" key="13">
    <source>
        <dbReference type="Proteomes" id="UP001195483"/>
    </source>
</evidence>
<keyword evidence="4" id="KW-1003">Cell membrane</keyword>
<keyword evidence="5 11" id="KW-0812">Transmembrane</keyword>
<reference evidence="12" key="1">
    <citation type="journal article" date="2021" name="Genome Biol. Evol.">
        <title>A High-Quality Reference Genome for a Parasitic Bivalve with Doubly Uniparental Inheritance (Bivalvia: Unionida).</title>
        <authorList>
            <person name="Smith C.H."/>
        </authorList>
    </citation>
    <scope>NUCLEOTIDE SEQUENCE</scope>
    <source>
        <strain evidence="12">CHS0354</strain>
    </source>
</reference>
<dbReference type="EMBL" id="JAEAOA010001183">
    <property type="protein sequence ID" value="KAK3575838.1"/>
    <property type="molecule type" value="Genomic_DNA"/>
</dbReference>
<dbReference type="GO" id="GO:0005886">
    <property type="term" value="C:plasma membrane"/>
    <property type="evidence" value="ECO:0007669"/>
    <property type="project" value="UniProtKB-SubCell"/>
</dbReference>
<dbReference type="GO" id="GO:0006814">
    <property type="term" value="P:sodium ion transport"/>
    <property type="evidence" value="ECO:0007669"/>
    <property type="project" value="UniProtKB-KW"/>
</dbReference>
<reference evidence="12" key="2">
    <citation type="journal article" date="2021" name="Genome Biol. Evol.">
        <title>Developing a high-quality reference genome for a parasitic bivalve with doubly uniparental inheritance (Bivalvia: Unionida).</title>
        <authorList>
            <person name="Smith C.H."/>
        </authorList>
    </citation>
    <scope>NUCLEOTIDE SEQUENCE</scope>
    <source>
        <strain evidence="12">CHS0354</strain>
        <tissue evidence="12">Mantle</tissue>
    </source>
</reference>
<dbReference type="Proteomes" id="UP001195483">
    <property type="component" value="Unassembled WGS sequence"/>
</dbReference>
<evidence type="ECO:0000256" key="1">
    <source>
        <dbReference type="ARBA" id="ARBA00004651"/>
    </source>
</evidence>
<feature type="transmembrane region" description="Helical" evidence="11">
    <location>
        <begin position="88"/>
        <end position="106"/>
    </location>
</feature>
<evidence type="ECO:0000256" key="3">
    <source>
        <dbReference type="ARBA" id="ARBA00022448"/>
    </source>
</evidence>
<dbReference type="AlphaFoldDB" id="A0AAE0RLX4"/>
<gene>
    <name evidence="12" type="ORF">CHS0354_019087</name>
</gene>
<keyword evidence="10" id="KW-0739">Sodium transport</keyword>
<comment type="subcellular location">
    <subcellularLocation>
        <location evidence="1">Cell membrane</location>
        <topology evidence="1">Multi-pass membrane protein</topology>
    </subcellularLocation>
</comment>
<accession>A0AAE0RLX4</accession>
<name>A0AAE0RLX4_9BIVA</name>
<organism evidence="12 13">
    <name type="scientific">Potamilus streckersoni</name>
    <dbReference type="NCBI Taxonomy" id="2493646"/>
    <lineage>
        <taxon>Eukaryota</taxon>
        <taxon>Metazoa</taxon>
        <taxon>Spiralia</taxon>
        <taxon>Lophotrochozoa</taxon>
        <taxon>Mollusca</taxon>
        <taxon>Bivalvia</taxon>
        <taxon>Autobranchia</taxon>
        <taxon>Heteroconchia</taxon>
        <taxon>Palaeoheterodonta</taxon>
        <taxon>Unionida</taxon>
        <taxon>Unionoidea</taxon>
        <taxon>Unionidae</taxon>
        <taxon>Ambleminae</taxon>
        <taxon>Lampsilini</taxon>
        <taxon>Potamilus</taxon>
    </lineage>
</organism>
<feature type="transmembrane region" description="Helical" evidence="11">
    <location>
        <begin position="113"/>
        <end position="136"/>
    </location>
</feature>
<dbReference type="Gene3D" id="1.20.1730.10">
    <property type="entry name" value="Sodium/glucose cotransporter"/>
    <property type="match status" value="1"/>
</dbReference>
<evidence type="ECO:0000256" key="4">
    <source>
        <dbReference type="ARBA" id="ARBA00022475"/>
    </source>
</evidence>
<keyword evidence="7" id="KW-0915">Sodium</keyword>
<comment type="similarity">
    <text evidence="2">Belongs to the sodium:solute symporter (SSF) (TC 2.A.21) family.</text>
</comment>
<keyword evidence="13" id="KW-1185">Reference proteome</keyword>
<feature type="transmembrane region" description="Helical" evidence="11">
    <location>
        <begin position="200"/>
        <end position="221"/>
    </location>
</feature>
<feature type="non-terminal residue" evidence="12">
    <location>
        <position position="1"/>
    </location>
</feature>
<keyword evidence="3" id="KW-0813">Transport</keyword>
<dbReference type="PANTHER" id="PTHR42985:SF40">
    <property type="entry name" value="LD47995P-RELATED"/>
    <property type="match status" value="1"/>
</dbReference>
<sequence length="222" mass="23346">MDLLHEYPGLPGLFVACLFSGALSSISSMMNSLATVTWEDFLKLKFSNVPDERATLVTKFLAVFYGCIGVGMAFVVERLGGTVLQASLTLNGAAGAPLVGLFILGACFTSANWIGAVVGGVLGFAFSLWVSIGTYISKPVKLHDTPMSLKNCPMTNASTASNSTTVYPRTDSTSTSLTTLANGASNQEIHGLDKLYGLSYIWFSALGILTVVIIGLVVSLLS</sequence>
<evidence type="ECO:0000256" key="9">
    <source>
        <dbReference type="ARBA" id="ARBA00023136"/>
    </source>
</evidence>
<dbReference type="InterPro" id="IPR038377">
    <property type="entry name" value="Na/Glc_symporter_sf"/>
</dbReference>
<keyword evidence="9 11" id="KW-0472">Membrane</keyword>
<evidence type="ECO:0000256" key="8">
    <source>
        <dbReference type="ARBA" id="ARBA00023065"/>
    </source>
</evidence>
<evidence type="ECO:0000256" key="10">
    <source>
        <dbReference type="ARBA" id="ARBA00023201"/>
    </source>
</evidence>
<dbReference type="GO" id="GO:0015293">
    <property type="term" value="F:symporter activity"/>
    <property type="evidence" value="ECO:0007669"/>
    <property type="project" value="TreeGrafter"/>
</dbReference>
<evidence type="ECO:0000256" key="11">
    <source>
        <dbReference type="SAM" id="Phobius"/>
    </source>
</evidence>
<evidence type="ECO:0000256" key="7">
    <source>
        <dbReference type="ARBA" id="ARBA00023053"/>
    </source>
</evidence>
<protein>
    <submittedName>
        <fullName evidence="12">Uncharacterized protein</fullName>
    </submittedName>
</protein>
<dbReference type="InterPro" id="IPR051163">
    <property type="entry name" value="Sodium:Solute_Symporter_SSF"/>
</dbReference>
<evidence type="ECO:0000256" key="6">
    <source>
        <dbReference type="ARBA" id="ARBA00022989"/>
    </source>
</evidence>
<evidence type="ECO:0000313" key="12">
    <source>
        <dbReference type="EMBL" id="KAK3575838.1"/>
    </source>
</evidence>
<evidence type="ECO:0000256" key="5">
    <source>
        <dbReference type="ARBA" id="ARBA00022692"/>
    </source>
</evidence>
<reference evidence="12" key="3">
    <citation type="submission" date="2023-05" db="EMBL/GenBank/DDBJ databases">
        <authorList>
            <person name="Smith C.H."/>
        </authorList>
    </citation>
    <scope>NUCLEOTIDE SEQUENCE</scope>
    <source>
        <strain evidence="12">CHS0354</strain>
        <tissue evidence="12">Mantle</tissue>
    </source>
</reference>
<dbReference type="PROSITE" id="PS50283">
    <property type="entry name" value="NA_SOLUT_SYMP_3"/>
    <property type="match status" value="1"/>
</dbReference>
<proteinExistence type="inferred from homology"/>
<keyword evidence="8" id="KW-0406">Ion transport</keyword>
<comment type="caution">
    <text evidence="12">The sequence shown here is derived from an EMBL/GenBank/DDBJ whole genome shotgun (WGS) entry which is preliminary data.</text>
</comment>
<feature type="transmembrane region" description="Helical" evidence="11">
    <location>
        <begin position="56"/>
        <end position="76"/>
    </location>
</feature>
<evidence type="ECO:0000256" key="2">
    <source>
        <dbReference type="ARBA" id="ARBA00006434"/>
    </source>
</evidence>
<dbReference type="PANTHER" id="PTHR42985">
    <property type="entry name" value="SODIUM-COUPLED MONOCARBOXYLATE TRANSPORTER"/>
    <property type="match status" value="1"/>
</dbReference>